<dbReference type="Proteomes" id="UP001062846">
    <property type="component" value="Chromosome 8"/>
</dbReference>
<sequence length="326" mass="37105">MVVTGHFVDETWKLQKRVLNFCNVPPPHMGVIIADAIYKCLVDWGLEDKVASVTVDNATYNDVALKNLEATFELLNKKMLFEGKIFHVRCCAHIVNIMVQDGLGEIKGITDRVRECVKYLAASEARLIQFGEIVKNLQLPLKKLILDCSTRWNSTYMMLFTALAFKNVFPMYKARDVDFVYVPNVEDWEKVAYVCEFLSVFNDVTNIISRTEYPTSNLFLIEEEGVYICDENSDSHFDALEWWKANNLKFRILSRMAADILSIPITSVASESTFSAGGRVIDPYRASLATETIEMLLCGADFVCAQHELKKRSETVEPTIREIILP</sequence>
<gene>
    <name evidence="1" type="ORF">RHMOL_Rhmol08G0120800</name>
</gene>
<dbReference type="EMBL" id="CM046395">
    <property type="protein sequence ID" value="KAI8542217.1"/>
    <property type="molecule type" value="Genomic_DNA"/>
</dbReference>
<keyword evidence="2" id="KW-1185">Reference proteome</keyword>
<proteinExistence type="predicted"/>
<reference evidence="1" key="1">
    <citation type="submission" date="2022-02" db="EMBL/GenBank/DDBJ databases">
        <title>Plant Genome Project.</title>
        <authorList>
            <person name="Zhang R.-G."/>
        </authorList>
    </citation>
    <scope>NUCLEOTIDE SEQUENCE</scope>
    <source>
        <strain evidence="1">AT1</strain>
    </source>
</reference>
<comment type="caution">
    <text evidence="1">The sequence shown here is derived from an EMBL/GenBank/DDBJ whole genome shotgun (WGS) entry which is preliminary data.</text>
</comment>
<evidence type="ECO:0000313" key="2">
    <source>
        <dbReference type="Proteomes" id="UP001062846"/>
    </source>
</evidence>
<accession>A0ACC0MP12</accession>
<organism evidence="1 2">
    <name type="scientific">Rhododendron molle</name>
    <name type="common">Chinese azalea</name>
    <name type="synonym">Azalea mollis</name>
    <dbReference type="NCBI Taxonomy" id="49168"/>
    <lineage>
        <taxon>Eukaryota</taxon>
        <taxon>Viridiplantae</taxon>
        <taxon>Streptophyta</taxon>
        <taxon>Embryophyta</taxon>
        <taxon>Tracheophyta</taxon>
        <taxon>Spermatophyta</taxon>
        <taxon>Magnoliopsida</taxon>
        <taxon>eudicotyledons</taxon>
        <taxon>Gunneridae</taxon>
        <taxon>Pentapetalae</taxon>
        <taxon>asterids</taxon>
        <taxon>Ericales</taxon>
        <taxon>Ericaceae</taxon>
        <taxon>Ericoideae</taxon>
        <taxon>Rhodoreae</taxon>
        <taxon>Rhododendron</taxon>
    </lineage>
</organism>
<name>A0ACC0MP12_RHOML</name>
<evidence type="ECO:0000313" key="1">
    <source>
        <dbReference type="EMBL" id="KAI8542217.1"/>
    </source>
</evidence>
<protein>
    <submittedName>
        <fullName evidence="1">Uncharacterized protein</fullName>
    </submittedName>
</protein>